<reference evidence="1 2" key="1">
    <citation type="submission" date="2019-11" db="EMBL/GenBank/DDBJ databases">
        <authorList>
            <person name="Li J."/>
        </authorList>
    </citation>
    <scope>NUCLEOTIDE SEQUENCE [LARGE SCALE GENOMIC DNA]</scope>
    <source>
        <strain evidence="1 2">J4</strain>
    </source>
</reference>
<name>A0A6G1XAC0_9BACI</name>
<keyword evidence="2" id="KW-1185">Reference proteome</keyword>
<evidence type="ECO:0000313" key="1">
    <source>
        <dbReference type="EMBL" id="MRG87855.1"/>
    </source>
</evidence>
<accession>A0A6G1XAC0</accession>
<dbReference type="RefSeq" id="WP_153729748.1">
    <property type="nucleotide sequence ID" value="NZ_WJNH01000013.1"/>
</dbReference>
<dbReference type="OrthoDB" id="2733945at2"/>
<protein>
    <submittedName>
        <fullName evidence="1">Uncharacterized protein</fullName>
    </submittedName>
</protein>
<sequence>MAIFMNKGEHPDMFKNQDKIKEPNLGYSRVNYAQEMVEEQKKLNKTMLKSLSQFKQQNHLQTKRWSAIDQKLNYLTENSRKHEQFEQQASNWIEKFHQGNQNIQGMLQDEHSQNQEIMEQIQYLNESNQSILNHLDKYDTSNHHLNDRVEELFKLQQELCEEISEYDEKQNEVFNRLENQEALMEKVVRQMDNLRSIVYERVSHLTEKIEDGYKLTSSYLYKLWKDPDQPFPFVIDQKKQENR</sequence>
<dbReference type="EMBL" id="WJNH01000013">
    <property type="protein sequence ID" value="MRG87855.1"/>
    <property type="molecule type" value="Genomic_DNA"/>
</dbReference>
<organism evidence="1 2">
    <name type="scientific">Salinibacillus xinjiangensis</name>
    <dbReference type="NCBI Taxonomy" id="1229268"/>
    <lineage>
        <taxon>Bacteria</taxon>
        <taxon>Bacillati</taxon>
        <taxon>Bacillota</taxon>
        <taxon>Bacilli</taxon>
        <taxon>Bacillales</taxon>
        <taxon>Bacillaceae</taxon>
        <taxon>Salinibacillus</taxon>
    </lineage>
</organism>
<gene>
    <name evidence="1" type="ORF">GH754_16445</name>
</gene>
<dbReference type="Proteomes" id="UP000480185">
    <property type="component" value="Unassembled WGS sequence"/>
</dbReference>
<proteinExistence type="predicted"/>
<comment type="caution">
    <text evidence="1">The sequence shown here is derived from an EMBL/GenBank/DDBJ whole genome shotgun (WGS) entry which is preliminary data.</text>
</comment>
<dbReference type="AlphaFoldDB" id="A0A6G1XAC0"/>
<evidence type="ECO:0000313" key="2">
    <source>
        <dbReference type="Proteomes" id="UP000480185"/>
    </source>
</evidence>
<dbReference type="SUPFAM" id="SSF58104">
    <property type="entry name" value="Methyl-accepting chemotaxis protein (MCP) signaling domain"/>
    <property type="match status" value="1"/>
</dbReference>